<keyword evidence="8" id="KW-1185">Reference proteome</keyword>
<keyword evidence="1" id="KW-0547">Nucleotide-binding</keyword>
<dbReference type="Proteomes" id="UP000010729">
    <property type="component" value="Unassembled WGS sequence"/>
</dbReference>
<protein>
    <recommendedName>
        <fullName evidence="9">Nuclease</fullName>
    </recommendedName>
</protein>
<dbReference type="GO" id="GO:0043139">
    <property type="term" value="F:5'-3' DNA helicase activity"/>
    <property type="evidence" value="ECO:0007669"/>
    <property type="project" value="TreeGrafter"/>
</dbReference>
<feature type="domain" description="DNA2/NAM7 helicase-like C-terminal" evidence="5">
    <location>
        <begin position="981"/>
        <end position="1154"/>
    </location>
</feature>
<evidence type="ECO:0000256" key="4">
    <source>
        <dbReference type="ARBA" id="ARBA00022840"/>
    </source>
</evidence>
<comment type="caution">
    <text evidence="7">The sequence shown here is derived from an EMBL/GenBank/DDBJ whole genome shotgun (WGS) entry which is preliminary data.</text>
</comment>
<evidence type="ECO:0008006" key="9">
    <source>
        <dbReference type="Google" id="ProtNLM"/>
    </source>
</evidence>
<gene>
    <name evidence="7" type="ORF">D477_007801</name>
</gene>
<reference evidence="7 8" key="1">
    <citation type="journal article" date="2013" name="Genome Announc.">
        <title>Draft Genome Sequence of Arthrobacter crystallopoietes Strain BAB-32, Revealing Genes for Bioremediation.</title>
        <authorList>
            <person name="Joshi M.N."/>
            <person name="Pandit A.S."/>
            <person name="Sharma A."/>
            <person name="Pandya R.V."/>
            <person name="Desai S.M."/>
            <person name="Saxena A.K."/>
            <person name="Bagatharia S.B."/>
        </authorList>
    </citation>
    <scope>NUCLEOTIDE SEQUENCE [LARGE SCALE GENOMIC DNA]</scope>
    <source>
        <strain evidence="7 8">BAB-32</strain>
    </source>
</reference>
<dbReference type="InterPro" id="IPR047187">
    <property type="entry name" value="SF1_C_Upf1"/>
</dbReference>
<evidence type="ECO:0000256" key="2">
    <source>
        <dbReference type="ARBA" id="ARBA00022801"/>
    </source>
</evidence>
<sequence length="1198" mass="131122">MFLLDPLQPGAPRELIFTASDLVVAAQCEYQLLRKLDEKLGRSPKAEFEPDEMLARTAALGDVHEHSVLQDFRDRFGPGVVEISEITGYTRPLLEDKHAESMEALRSGADVVFQASFFDGSFHGRSDFLVKEQDGGTARYAVYDTKLARHAKVTALLQLAAYGDQLLKAGIAPSPTVTLVLGNRSRSDHSLQDLLPVFRERRDRFLELTADHRAQPDPVAWGDERYTACGRCDYCAEQVALHRDLRLVSRMGSTRRRKLHALGITTIDLLAAMELPAGESPDGALARLRDQARMQTGLAEPDGAVEYTDGDGTAHRLAYRLLEANALGTLPRSSEGDIFFDFEGDPLWQDQTGEWGLEYLFGVMENPADPGAVPPFRPFWAHSRAEEGKALADFLDYVARRRQQFPDLHIYHYANYEKAALRRLSLQHVIGEDAVDTLLREGVLVDLYDVVRNSLRISEKSYSIKKLEPLYMGDNLRAGEVKDAGASVIAYALYCEARDSGRAAEAERILASIRDYNEYDCLSTLRLRNWLLELADKRGIPRAQPPAAAAERAPDDPSPEEARLLEHVAAATERALHAGREISAADQAVAMVAASVGYHRREDKQFWWGHFDRLNAPLSDWWETRDVFTVESGEVLQDWAKPSPRKNPVRRLRLTGTLAPGSTIKEGTKLCRVYDPPLPRHLYDQDTGVNYRGFCFGSEVVGLDAVGDKDVVLLDERLPRTAEEYHELPMALTPDQPPSSKPLREALSALAAEVGRNLPRLPQQPALDLLQRLRPRLATLPALPQVGEGADAYIDAIAAAVADLDHSYLAVQGPPGSGKTHVGAHVIGRLVERGWKIGVVAQSHAVVEHMMTAAIEKGGVPLDRVAKKSNGNPVPWHQTTDADVARLLGAAGGALVGGTAWTMTGSNVPAGSLDLLVIDEAGQFSLANTLAVSQAARRLLLLGDPQQLPQVTQGTHPEPVDQSALGWLSAGHATLPEELGYFLALSWRMHPDLCQAVSELSYEGRLSSASAASGRLLEGAAPGVECVLLEHSGNSTSSPEEAGEVVRQVRRHLGLPWTDPQAGPSARPLAQADILVVAPYNAQVQLIRHCLEADGLPDVRVGTVDKFQGREAPVVIISTAVSDATRALRGMDFVLNRNRMNVAVSRGQWRAVIVRSQALTGYLPARPEGLEELGAFIGLCMPDPSQSSTGRRRLEHDV</sequence>
<keyword evidence="2" id="KW-0378">Hydrolase</keyword>
<dbReference type="InterPro" id="IPR050534">
    <property type="entry name" value="Coronavir_polyprotein_1ab"/>
</dbReference>
<evidence type="ECO:0000259" key="5">
    <source>
        <dbReference type="Pfam" id="PF13087"/>
    </source>
</evidence>
<dbReference type="EMBL" id="ANPE02000100">
    <property type="protein sequence ID" value="EMY34804.1"/>
    <property type="molecule type" value="Genomic_DNA"/>
</dbReference>
<dbReference type="PANTHER" id="PTHR43788">
    <property type="entry name" value="DNA2/NAM7 HELICASE FAMILY MEMBER"/>
    <property type="match status" value="1"/>
</dbReference>
<evidence type="ECO:0000256" key="1">
    <source>
        <dbReference type="ARBA" id="ARBA00022741"/>
    </source>
</evidence>
<dbReference type="SUPFAM" id="SSF52540">
    <property type="entry name" value="P-loop containing nucleoside triphosphate hydrolases"/>
    <property type="match status" value="1"/>
</dbReference>
<dbReference type="GO" id="GO:0016787">
    <property type="term" value="F:hydrolase activity"/>
    <property type="evidence" value="ECO:0007669"/>
    <property type="project" value="UniProtKB-KW"/>
</dbReference>
<evidence type="ECO:0000256" key="3">
    <source>
        <dbReference type="ARBA" id="ARBA00022806"/>
    </source>
</evidence>
<dbReference type="InterPro" id="IPR041679">
    <property type="entry name" value="DNA2/NAM7-like_C"/>
</dbReference>
<evidence type="ECO:0000313" key="7">
    <source>
        <dbReference type="EMBL" id="EMY34804.1"/>
    </source>
</evidence>
<dbReference type="AlphaFoldDB" id="N1V489"/>
<dbReference type="Pfam" id="PF13482">
    <property type="entry name" value="RNase_H_2"/>
    <property type="match status" value="1"/>
</dbReference>
<dbReference type="Pfam" id="PF13604">
    <property type="entry name" value="AAA_30"/>
    <property type="match status" value="1"/>
</dbReference>
<keyword evidence="4" id="KW-0067">ATP-binding</keyword>
<dbReference type="NCBIfam" id="TIGR03491">
    <property type="entry name" value="TM0106 family RecB-like putative nuclease"/>
    <property type="match status" value="1"/>
</dbReference>
<evidence type="ECO:0000259" key="6">
    <source>
        <dbReference type="Pfam" id="PF13482"/>
    </source>
</evidence>
<organism evidence="7 8">
    <name type="scientific">Arthrobacter crystallopoietes BAB-32</name>
    <dbReference type="NCBI Taxonomy" id="1246476"/>
    <lineage>
        <taxon>Bacteria</taxon>
        <taxon>Bacillati</taxon>
        <taxon>Actinomycetota</taxon>
        <taxon>Actinomycetes</taxon>
        <taxon>Micrococcales</taxon>
        <taxon>Micrococcaceae</taxon>
        <taxon>Crystallibacter</taxon>
    </lineage>
</organism>
<proteinExistence type="predicted"/>
<keyword evidence="3" id="KW-0347">Helicase</keyword>
<dbReference type="GO" id="GO:0005524">
    <property type="term" value="F:ATP binding"/>
    <property type="evidence" value="ECO:0007669"/>
    <property type="project" value="UniProtKB-KW"/>
</dbReference>
<dbReference type="OrthoDB" id="9757917at2"/>
<feature type="domain" description="YprB ribonuclease H-like" evidence="6">
    <location>
        <begin position="338"/>
        <end position="531"/>
    </location>
</feature>
<dbReference type="Pfam" id="PF13087">
    <property type="entry name" value="AAA_12"/>
    <property type="match status" value="1"/>
</dbReference>
<dbReference type="RefSeq" id="WP_005268409.1">
    <property type="nucleotide sequence ID" value="NZ_ANPE02000100.1"/>
</dbReference>
<dbReference type="CDD" id="cd18808">
    <property type="entry name" value="SF1_C_Upf1"/>
    <property type="match status" value="1"/>
</dbReference>
<dbReference type="InterPro" id="IPR027417">
    <property type="entry name" value="P-loop_NTPase"/>
</dbReference>
<dbReference type="InterPro" id="IPR038720">
    <property type="entry name" value="YprB_RNase_H-like_dom"/>
</dbReference>
<name>N1V489_9MICC</name>
<dbReference type="CDD" id="cd17934">
    <property type="entry name" value="DEXXQc_Upf1-like"/>
    <property type="match status" value="1"/>
</dbReference>
<evidence type="ECO:0000313" key="8">
    <source>
        <dbReference type="Proteomes" id="UP000010729"/>
    </source>
</evidence>
<dbReference type="Gene3D" id="3.40.50.300">
    <property type="entry name" value="P-loop containing nucleotide triphosphate hydrolases"/>
    <property type="match status" value="2"/>
</dbReference>
<dbReference type="PANTHER" id="PTHR43788:SF8">
    <property type="entry name" value="DNA-BINDING PROTEIN SMUBP-2"/>
    <property type="match status" value="1"/>
</dbReference>
<dbReference type="InterPro" id="IPR019993">
    <property type="entry name" value="RecB_nuclease_TM0106_put"/>
</dbReference>
<accession>N1V489</accession>